<dbReference type="Pfam" id="PF13807">
    <property type="entry name" value="GNVR"/>
    <property type="match status" value="1"/>
</dbReference>
<evidence type="ECO:0000256" key="5">
    <source>
        <dbReference type="ARBA" id="ARBA00022741"/>
    </source>
</evidence>
<feature type="domain" description="AAA" evidence="11">
    <location>
        <begin position="598"/>
        <end position="720"/>
    </location>
</feature>
<dbReference type="NCBIfam" id="TIGR01007">
    <property type="entry name" value="eps_fam"/>
    <property type="match status" value="1"/>
</dbReference>
<dbReference type="EMBL" id="WDEH01000033">
    <property type="protein sequence ID" value="KAB6134907.1"/>
    <property type="molecule type" value="Genomic_DNA"/>
</dbReference>
<protein>
    <recommendedName>
        <fullName evidence="3">non-specific protein-tyrosine kinase</fullName>
        <ecNumber evidence="3">2.7.10.2</ecNumber>
    </recommendedName>
</protein>
<dbReference type="Proteomes" id="UP000487596">
    <property type="component" value="Unassembled WGS sequence"/>
</dbReference>
<dbReference type="PANTHER" id="PTHR32309:SF13">
    <property type="entry name" value="FERRIC ENTEROBACTIN TRANSPORT PROTEIN FEPE"/>
    <property type="match status" value="1"/>
</dbReference>
<feature type="transmembrane region" description="Helical" evidence="10">
    <location>
        <begin position="502"/>
        <end position="519"/>
    </location>
</feature>
<keyword evidence="6 13" id="KW-0418">Kinase</keyword>
<evidence type="ECO:0000256" key="9">
    <source>
        <dbReference type="ARBA" id="ARBA00051245"/>
    </source>
</evidence>
<dbReference type="EC" id="2.7.10.2" evidence="3"/>
<evidence type="ECO:0000256" key="8">
    <source>
        <dbReference type="ARBA" id="ARBA00023137"/>
    </source>
</evidence>
<dbReference type="GO" id="GO:0004715">
    <property type="term" value="F:non-membrane spanning protein tyrosine kinase activity"/>
    <property type="evidence" value="ECO:0007669"/>
    <property type="project" value="UniProtKB-EC"/>
</dbReference>
<dbReference type="CDD" id="cd05387">
    <property type="entry name" value="BY-kinase"/>
    <property type="match status" value="1"/>
</dbReference>
<evidence type="ECO:0000256" key="6">
    <source>
        <dbReference type="ARBA" id="ARBA00022777"/>
    </source>
</evidence>
<evidence type="ECO:0000259" key="12">
    <source>
        <dbReference type="Pfam" id="PF13807"/>
    </source>
</evidence>
<keyword evidence="5" id="KW-0547">Nucleotide-binding</keyword>
<dbReference type="PANTHER" id="PTHR32309">
    <property type="entry name" value="TYROSINE-PROTEIN KINASE"/>
    <property type="match status" value="1"/>
</dbReference>
<gene>
    <name evidence="13" type="ORF">GA424_17740</name>
</gene>
<comment type="similarity">
    <text evidence="1">Belongs to the CpsD/CapB family.</text>
</comment>
<sequence length="807" mass="90217">MTVNQKNIKPGQQDDFLRIQDLLYLCLARWKWFVLSLAVTIGAATAYLLRTPAVYTRTASVLIKEDSKGKSVSSDLESFSEFGLFQSGTNVNNELITFRSPSLMTEVVKRLRLDMNYFVRGKFHRQVAYGLTLPVDVTINDLPENESAGFTLEIQPDGTLYLSDFIRNGTDLEEKDVKGSLLDSITTPLGKIIIHTTPNYVKGEAYTLYVGKSSLYNAVNSCSSNLSVSLNSEKASVIDLSFKDNSTQRAEDVLSMLISVYNENWVKDKNQIAVSTSMFINERLGVIERELGNVDEDISSYKSEHLLPDVQAASSMYMAQSSAANAQILSLNNQLYMTRYIRNYLANDANRTQLLPANSGIESANIESQIAEYNKQLLQRNSLVANSSTENPLVVDMDQALASMRGAIIRSIDNQIVTLNSQIKSLRQTEQQTTSRIAANPTQAKYLLSVERQQKVKEALYLFLLQKREENELSQAFTAYNTRIVTPPHGSMLPTSPVRKNIFMVAFALGLLIPVVIIFTRENMNTRVRGRKDLESVTVPFIGEIPLFTRKKKGIFGKKPQEVKAVVVKEGSRDIINEAFRVLRTNLEFMADKDKTSNVIIVTSFNPGSGKSFLTMNIAVSFAIKGKKVLVIDGDLRHGSASSYIDSPARGLSDYLGGRIDNLNEIIVSDPKQKSMDILPVGTIPPNPTELLFDERLKQVIDTVRGQYDYVLIDCPPIELVADTQIIEKLADRTVFVVRAGLLERSMLAELEKIYEEKKYKNMSLILNGTEGSGGHYGYRYGYRYGYHYGYGSGYHYGSDEKRGGGK</sequence>
<comment type="catalytic activity">
    <reaction evidence="9">
        <text>L-tyrosyl-[protein] + ATP = O-phospho-L-tyrosyl-[protein] + ADP + H(+)</text>
        <dbReference type="Rhea" id="RHEA:10596"/>
        <dbReference type="Rhea" id="RHEA-COMP:10136"/>
        <dbReference type="Rhea" id="RHEA-COMP:20101"/>
        <dbReference type="ChEBI" id="CHEBI:15378"/>
        <dbReference type="ChEBI" id="CHEBI:30616"/>
        <dbReference type="ChEBI" id="CHEBI:46858"/>
        <dbReference type="ChEBI" id="CHEBI:61978"/>
        <dbReference type="ChEBI" id="CHEBI:456216"/>
        <dbReference type="EC" id="2.7.10.2"/>
    </reaction>
</comment>
<keyword evidence="10" id="KW-0472">Membrane</keyword>
<keyword evidence="7" id="KW-0067">ATP-binding</keyword>
<keyword evidence="10" id="KW-1133">Transmembrane helix</keyword>
<accession>A0A7J5PEN4</accession>
<evidence type="ECO:0000313" key="13">
    <source>
        <dbReference type="EMBL" id="KAB6134907.1"/>
    </source>
</evidence>
<evidence type="ECO:0000256" key="3">
    <source>
        <dbReference type="ARBA" id="ARBA00011903"/>
    </source>
</evidence>
<comment type="caution">
    <text evidence="13">The sequence shown here is derived from an EMBL/GenBank/DDBJ whole genome shotgun (WGS) entry which is preliminary data.</text>
</comment>
<keyword evidence="10" id="KW-0812">Transmembrane</keyword>
<comment type="similarity">
    <text evidence="2">Belongs to the etk/wzc family.</text>
</comment>
<dbReference type="RefSeq" id="WP_151921714.1">
    <property type="nucleotide sequence ID" value="NZ_WDEG01000031.1"/>
</dbReference>
<name>A0A7J5PEN4_9BACE</name>
<dbReference type="SUPFAM" id="SSF52540">
    <property type="entry name" value="P-loop containing nucleoside triphosphate hydrolases"/>
    <property type="match status" value="1"/>
</dbReference>
<keyword evidence="8" id="KW-0829">Tyrosine-protein kinase</keyword>
<feature type="domain" description="Tyrosine-protein kinase G-rich" evidence="12">
    <location>
        <begin position="443"/>
        <end position="522"/>
    </location>
</feature>
<evidence type="ECO:0000256" key="10">
    <source>
        <dbReference type="SAM" id="Phobius"/>
    </source>
</evidence>
<dbReference type="GO" id="GO:0042802">
    <property type="term" value="F:identical protein binding"/>
    <property type="evidence" value="ECO:0007669"/>
    <property type="project" value="UniProtKB-ARBA"/>
</dbReference>
<dbReference type="InterPro" id="IPR027417">
    <property type="entry name" value="P-loop_NTPase"/>
</dbReference>
<feature type="transmembrane region" description="Helical" evidence="10">
    <location>
        <begin position="30"/>
        <end position="49"/>
    </location>
</feature>
<reference evidence="13 14" key="1">
    <citation type="journal article" date="2019" name="Nat. Med.">
        <title>A library of human gut bacterial isolates paired with longitudinal multiomics data enables mechanistic microbiome research.</title>
        <authorList>
            <person name="Poyet M."/>
            <person name="Groussin M."/>
            <person name="Gibbons S.M."/>
            <person name="Avila-Pacheco J."/>
            <person name="Jiang X."/>
            <person name="Kearney S.M."/>
            <person name="Perrotta A.R."/>
            <person name="Berdy B."/>
            <person name="Zhao S."/>
            <person name="Lieberman T.D."/>
            <person name="Swanson P.K."/>
            <person name="Smith M."/>
            <person name="Roesemann S."/>
            <person name="Alexander J.E."/>
            <person name="Rich S.A."/>
            <person name="Livny J."/>
            <person name="Vlamakis H."/>
            <person name="Clish C."/>
            <person name="Bullock K."/>
            <person name="Deik A."/>
            <person name="Scott J."/>
            <person name="Pierce K.A."/>
            <person name="Xavier R.J."/>
            <person name="Alm E.J."/>
        </authorList>
    </citation>
    <scope>NUCLEOTIDE SEQUENCE [LARGE SCALE GENOMIC DNA]</scope>
    <source>
        <strain evidence="13 14">BIOML-A62</strain>
    </source>
</reference>
<evidence type="ECO:0000256" key="4">
    <source>
        <dbReference type="ARBA" id="ARBA00022679"/>
    </source>
</evidence>
<evidence type="ECO:0000256" key="2">
    <source>
        <dbReference type="ARBA" id="ARBA00008883"/>
    </source>
</evidence>
<proteinExistence type="inferred from homology"/>
<organism evidence="13 14">
    <name type="scientific">Bacteroides xylanisolvens</name>
    <dbReference type="NCBI Taxonomy" id="371601"/>
    <lineage>
        <taxon>Bacteria</taxon>
        <taxon>Pseudomonadati</taxon>
        <taxon>Bacteroidota</taxon>
        <taxon>Bacteroidia</taxon>
        <taxon>Bacteroidales</taxon>
        <taxon>Bacteroidaceae</taxon>
        <taxon>Bacteroides</taxon>
    </lineage>
</organism>
<dbReference type="GO" id="GO:0005524">
    <property type="term" value="F:ATP binding"/>
    <property type="evidence" value="ECO:0007669"/>
    <property type="project" value="UniProtKB-KW"/>
</dbReference>
<dbReference type="Gene3D" id="3.40.50.300">
    <property type="entry name" value="P-loop containing nucleotide triphosphate hydrolases"/>
    <property type="match status" value="1"/>
</dbReference>
<evidence type="ECO:0000256" key="1">
    <source>
        <dbReference type="ARBA" id="ARBA00007316"/>
    </source>
</evidence>
<dbReference type="InterPro" id="IPR050445">
    <property type="entry name" value="Bact_polysacc_biosynth/exp"/>
</dbReference>
<dbReference type="InterPro" id="IPR025669">
    <property type="entry name" value="AAA_dom"/>
</dbReference>
<evidence type="ECO:0000256" key="7">
    <source>
        <dbReference type="ARBA" id="ARBA00022840"/>
    </source>
</evidence>
<dbReference type="FunFam" id="3.40.50.300:FF:000527">
    <property type="entry name" value="Tyrosine-protein kinase etk"/>
    <property type="match status" value="1"/>
</dbReference>
<evidence type="ECO:0000313" key="14">
    <source>
        <dbReference type="Proteomes" id="UP000487596"/>
    </source>
</evidence>
<dbReference type="InterPro" id="IPR032807">
    <property type="entry name" value="GNVR"/>
</dbReference>
<dbReference type="Pfam" id="PF13614">
    <property type="entry name" value="AAA_31"/>
    <property type="match status" value="1"/>
</dbReference>
<dbReference type="AlphaFoldDB" id="A0A7J5PEN4"/>
<keyword evidence="4 13" id="KW-0808">Transferase</keyword>
<dbReference type="InterPro" id="IPR005702">
    <property type="entry name" value="Wzc-like_C"/>
</dbReference>
<evidence type="ECO:0000259" key="11">
    <source>
        <dbReference type="Pfam" id="PF13614"/>
    </source>
</evidence>
<dbReference type="GO" id="GO:0005886">
    <property type="term" value="C:plasma membrane"/>
    <property type="evidence" value="ECO:0007669"/>
    <property type="project" value="TreeGrafter"/>
</dbReference>